<protein>
    <submittedName>
        <fullName evidence="2">Fas apoptotic inhibitory molecule</fullName>
    </submittedName>
</protein>
<reference evidence="2" key="1">
    <citation type="submission" date="2022-11" db="UniProtKB">
        <authorList>
            <consortium name="WormBaseParasite"/>
        </authorList>
    </citation>
    <scope>IDENTIFICATION</scope>
</reference>
<dbReference type="Proteomes" id="UP000887579">
    <property type="component" value="Unplaced"/>
</dbReference>
<accession>A0AC34GVX5</accession>
<dbReference type="WBParaSite" id="ES5_v2.g9080.t1">
    <property type="protein sequence ID" value="ES5_v2.g9080.t1"/>
    <property type="gene ID" value="ES5_v2.g9080"/>
</dbReference>
<evidence type="ECO:0000313" key="2">
    <source>
        <dbReference type="WBParaSite" id="ES5_v2.g9080.t1"/>
    </source>
</evidence>
<name>A0AC34GVX5_9BILA</name>
<organism evidence="1 2">
    <name type="scientific">Panagrolaimus sp. ES5</name>
    <dbReference type="NCBI Taxonomy" id="591445"/>
    <lineage>
        <taxon>Eukaryota</taxon>
        <taxon>Metazoa</taxon>
        <taxon>Ecdysozoa</taxon>
        <taxon>Nematoda</taxon>
        <taxon>Chromadorea</taxon>
        <taxon>Rhabditida</taxon>
        <taxon>Tylenchina</taxon>
        <taxon>Panagrolaimomorpha</taxon>
        <taxon>Panagrolaimoidea</taxon>
        <taxon>Panagrolaimidae</taxon>
        <taxon>Panagrolaimus</taxon>
    </lineage>
</organism>
<evidence type="ECO:0000313" key="1">
    <source>
        <dbReference type="Proteomes" id="UP000887579"/>
    </source>
</evidence>
<sequence length="180" mass="20658">MADADTVAVWNVPMSDKMYKIEFEHGTTSGKRVIRVNGKEIVRQDWMFKLVGRETFEINKRKCVISVDAIGIFAYEYSLTVDGKAYEKFQEQQRKALQVWNVPINGADTRICLEKDTMDIWVNGEKVETTGEFVEDGTKTHFEVEKNVCYVQSESSGKRNVGLVHKLFVNGTEMQEMKTD</sequence>
<proteinExistence type="predicted"/>